<dbReference type="GeneID" id="36379553"/>
<sequence>MDEKYEPTSVNTNYANYHSEILKIVEDNKDVKSTIVKWFTDNNIHKKCPIVTTIIVTLRQQYDMMLQFVPGDTEVKRRYDRILEIREQAIDLLDMKKGSFLIFEKQQDMTDEEEKSCFVAAQKLCVKQKTQLFYKISKSNVSIEDTELASLLFLNDTSMALEKHILSEKDQAELANRNYKDLLEFSFNHNMDQSKIFTIILQKLNDTPTMSFYYITLLKNMKFSKTTLKAILNEVDRNLNISKDISFLNTGAAFAFIAHHNLIDSKELYYMLSPYKHTDIILLNKKIEENYDKRIRVASKVKMDYSKLNYNMDVVDENTPIQKVASTPAFITASEVIEFQNKADKKIAGEIDDWEKLSITHRKLGYIWSLFRIHRYDLALPLLETLPSQLVINIMPNIGVIIGDIIMEKLKKTFSNDFEYRTTLNEIINLPDGSEKLVQIVNDLQSIIFLAGPYLGKHFFVCKRLIDIVTAYIQCKEDILSIPQQYFNLIEALVTRILIPGIAFTSSAEEYSCKLNKLLKLFPVEKRYKMYETWVKDVGVEYRSIGLAQKKVYALMKFYSNRISKDNARECFKELAPFIEDHPYEALKCMIGMIQTNDVMIPILVETLKVMTDLSLDVLGFTIYKYLNENFKIWISNDDLFSIKNVSKFVGRIVAEHGIDVSCILQFVDDKLAESNAYILYLLGEILYSFNYKISQSSLTNEQVVAMAGGEFLQKAFEISDMTKAKVDWNELCTALKNNGTFYSIYKHLSSTKLSLKELSLKTTDQEGQQNYLALKDMCQDVLNQFIHIINDELIPNSSSIDKIPSIVNLLQDNEVKNIELSWSIKRLAFWESVKRVFEKKCKNHAFAANENVDNKKHKFCKEAIIKELEKIEKSMTESDAYQYKCIPIRLYCLFWLCSVDTLIFPSSKYKEKINEIQNVRVYEDRFDDDYDRKKRKEDDAKRKSLISDLEKEQKDLKPKRRRVRKIIASLLSDVVNGVDGSRNDNGCLTSDFCKEFVTFCIMPRYQLSRYESFYCSIFVRTIHDLSSVKLSTKEILREIFHEIPMGISQYSNDECANCGLLLLKSFEISDDVYNEVKKNEYDNKKQSDNMEVNTTNESSNEKDKKSSVKNTLIFDFNNTLVSEEIFTFIYNEQDILCEHILKLLNRNEMQTHVNALTVVSEMIEIFPKFKDHCKKILEIVETRSQDPELKKTKVLPLWITILRKLKDKKNLLDGIKKNKTDKKEKRLSKNKEDKVSKKNEKEIENKEKLNKSSESTSTLKVSSADNSGKYSKRDSSNLRDTSKEDNASRDNSHEGASTNESSNRSSRTMSKDSIKGKNGSYSSPSKLQVMSNDKENGESETKSEITNNVKSNENSDKRGRSLERNKIDEQSDLRSKSSDKNYATNGDTKVLDVSQDGQKSLKQNDNVKESPSESNKHKYNKASKENDKKELSQSSDKSNLKRLRKSHDTINDKEKSSKVKKSKESFEKKRKLEKISDKKSKRKSESSQILVANGAEAITPDSPEKESFGFSENSTKYKNYNNRKYSVKRISSPDLRGQIDNSADELNKPVENKADEDKHDSKDALLDEKKKFDDKKHSEENKKKFSDDKRSSPYKNELNDEKKKDKSFQGNPSDDLRPVSISPDNMEDEKKNKSLLNKEEEERFKESGSSFKYYNKEHDRKFVINRAKITGPNSENDRNNYDSSHKRRISSYRQTDDYPSMSKKPRRDRDHSSSSRRYNDNKYRNDNRRHHGSSYH</sequence>
<evidence type="ECO:0000313" key="6">
    <source>
        <dbReference type="WBParaSite" id="SRAE_2000185300.1"/>
    </source>
</evidence>
<keyword evidence="5" id="KW-1185">Reference proteome</keyword>
<dbReference type="OMA" id="GHANIMF"/>
<proteinExistence type="predicted"/>
<dbReference type="GO" id="GO:0006406">
    <property type="term" value="P:mRNA export from nucleus"/>
    <property type="evidence" value="ECO:0007669"/>
    <property type="project" value="InterPro"/>
</dbReference>
<feature type="compositionally biased region" description="Polar residues" evidence="2">
    <location>
        <begin position="1511"/>
        <end position="1525"/>
    </location>
</feature>
<dbReference type="CTD" id="36379553"/>
<feature type="domain" description="THO complex subunitTHOC2 C-terminal" evidence="3">
    <location>
        <begin position="886"/>
        <end position="1185"/>
    </location>
</feature>
<reference evidence="6" key="2">
    <citation type="submission" date="2020-12" db="UniProtKB">
        <authorList>
            <consortium name="WormBaseParasite"/>
        </authorList>
    </citation>
    <scope>IDENTIFICATION</scope>
</reference>
<dbReference type="EMBL" id="LN609529">
    <property type="protein sequence ID" value="CEF67188.1"/>
    <property type="molecule type" value="Genomic_DNA"/>
</dbReference>
<feature type="region of interest" description="Disordered" evidence="2">
    <location>
        <begin position="1085"/>
        <end position="1104"/>
    </location>
</feature>
<feature type="compositionally biased region" description="Basic and acidic residues" evidence="2">
    <location>
        <begin position="1406"/>
        <end position="1432"/>
    </location>
</feature>
<feature type="region of interest" description="Disordered" evidence="2">
    <location>
        <begin position="1221"/>
        <end position="1737"/>
    </location>
</feature>
<dbReference type="OrthoDB" id="29024at2759"/>
<evidence type="ECO:0000256" key="2">
    <source>
        <dbReference type="SAM" id="MobiDB-lite"/>
    </source>
</evidence>
<feature type="compositionally biased region" description="Basic and acidic residues" evidence="2">
    <location>
        <begin position="1447"/>
        <end position="1468"/>
    </location>
</feature>
<dbReference type="Pfam" id="PF11262">
    <property type="entry name" value="Tho2"/>
    <property type="match status" value="1"/>
</dbReference>
<feature type="compositionally biased region" description="Basic and acidic residues" evidence="2">
    <location>
        <begin position="1354"/>
        <end position="1380"/>
    </location>
</feature>
<evidence type="ECO:0000313" key="5">
    <source>
        <dbReference type="Proteomes" id="UP000035682"/>
    </source>
</evidence>
<feature type="compositionally biased region" description="Basic and acidic residues" evidence="2">
    <location>
        <begin position="1708"/>
        <end position="1727"/>
    </location>
</feature>
<feature type="compositionally biased region" description="Low complexity" evidence="2">
    <location>
        <begin position="1298"/>
        <end position="1309"/>
    </location>
</feature>
<feature type="compositionally biased region" description="Low complexity" evidence="2">
    <location>
        <begin position="1253"/>
        <end position="1264"/>
    </location>
</feature>
<dbReference type="PANTHER" id="PTHR21597">
    <property type="entry name" value="THO2 PROTEIN"/>
    <property type="match status" value="1"/>
</dbReference>
<evidence type="ECO:0000256" key="1">
    <source>
        <dbReference type="ARBA" id="ARBA00047033"/>
    </source>
</evidence>
<dbReference type="InterPro" id="IPR021418">
    <property type="entry name" value="THO_THOC2_C"/>
</dbReference>
<feature type="compositionally biased region" description="Basic and acidic residues" evidence="2">
    <location>
        <begin position="1333"/>
        <end position="1344"/>
    </location>
</feature>
<dbReference type="WormBase" id="SRAE_2000185300">
    <property type="protein sequence ID" value="SRP11430"/>
    <property type="gene ID" value="WBGene00262059"/>
</dbReference>
<feature type="compositionally biased region" description="Basic and acidic residues" evidence="2">
    <location>
        <begin position="1676"/>
        <end position="1685"/>
    </location>
</feature>
<feature type="compositionally biased region" description="Basic and acidic residues" evidence="2">
    <location>
        <begin position="1221"/>
        <end position="1252"/>
    </location>
</feature>
<dbReference type="GO" id="GO:0006397">
    <property type="term" value="P:mRNA processing"/>
    <property type="evidence" value="ECO:0007669"/>
    <property type="project" value="InterPro"/>
</dbReference>
<dbReference type="STRING" id="34506.A0A090LGG2"/>
<dbReference type="WBParaSite" id="SRAE_2000185300.1">
    <property type="protein sequence ID" value="SRAE_2000185300.1"/>
    <property type="gene ID" value="WBGene00262059"/>
</dbReference>
<feature type="compositionally biased region" description="Basic residues" evidence="2">
    <location>
        <begin position="1728"/>
        <end position="1737"/>
    </location>
</feature>
<comment type="subunit">
    <text evidence="1">Component of the THO subcomplex, which is composed of THOC1, THOC2, THOC3, THOC5, THOC6 and THOC7. The THO subcomplex interacts with DDX39B to form the THO-DDX39B complex which multimerizes into a 28-subunit tetrameric assembly. Component of the transcription/export (TREX) complex at least composed of ALYREF/THOC4, DDX39B, SARNP/CIP29, CHTOP and the THO subcomplex; in the complex interacts with THOC1, THOC3, THOC5, THOC7 and DDX39B. TREX seems to have a dynamic structure involving ATP-dependent remodeling. Interacts with POLDIP3 and ZC3H11A.</text>
</comment>
<dbReference type="GO" id="GO:0000445">
    <property type="term" value="C:THO complex part of transcription export complex"/>
    <property type="evidence" value="ECO:0007669"/>
    <property type="project" value="TreeGrafter"/>
</dbReference>
<feature type="compositionally biased region" description="Basic and acidic residues" evidence="2">
    <location>
        <begin position="1546"/>
        <end position="1608"/>
    </location>
</feature>
<dbReference type="GO" id="GO:0003729">
    <property type="term" value="F:mRNA binding"/>
    <property type="evidence" value="ECO:0007669"/>
    <property type="project" value="TreeGrafter"/>
</dbReference>
<dbReference type="InterPro" id="IPR040007">
    <property type="entry name" value="Tho2"/>
</dbReference>
<gene>
    <name evidence="4 6 7" type="ORF">SRAE_2000185300</name>
</gene>
<feature type="compositionally biased region" description="Basic and acidic residues" evidence="2">
    <location>
        <begin position="1272"/>
        <end position="1294"/>
    </location>
</feature>
<accession>A0A090LGG2</accession>
<reference evidence="4 5" key="1">
    <citation type="submission" date="2014-09" db="EMBL/GenBank/DDBJ databases">
        <authorList>
            <person name="Martin A.A."/>
        </authorList>
    </citation>
    <scope>NUCLEOTIDE SEQUENCE</scope>
    <source>
        <strain evidence="5">ED321</strain>
        <strain evidence="4">ED321 Heterogonic</strain>
    </source>
</reference>
<dbReference type="Proteomes" id="UP000035682">
    <property type="component" value="Unplaced"/>
</dbReference>
<protein>
    <submittedName>
        <fullName evidence="4 6">THO complex subunit 2</fullName>
    </submittedName>
</protein>
<dbReference type="PANTHER" id="PTHR21597:SF0">
    <property type="entry name" value="THO COMPLEX SUBUNIT 2"/>
    <property type="match status" value="1"/>
</dbReference>
<organism evidence="4">
    <name type="scientific">Strongyloides ratti</name>
    <name type="common">Parasitic roundworm</name>
    <dbReference type="NCBI Taxonomy" id="34506"/>
    <lineage>
        <taxon>Eukaryota</taxon>
        <taxon>Metazoa</taxon>
        <taxon>Ecdysozoa</taxon>
        <taxon>Nematoda</taxon>
        <taxon>Chromadorea</taxon>
        <taxon>Rhabditida</taxon>
        <taxon>Tylenchina</taxon>
        <taxon>Panagrolaimomorpha</taxon>
        <taxon>Strongyloidoidea</taxon>
        <taxon>Strongyloididae</taxon>
        <taxon>Strongyloides</taxon>
    </lineage>
</organism>
<name>A0A090LGG2_STRRB</name>
<evidence type="ECO:0000259" key="3">
    <source>
        <dbReference type="Pfam" id="PF11262"/>
    </source>
</evidence>
<feature type="compositionally biased region" description="Polar residues" evidence="2">
    <location>
        <begin position="1396"/>
        <end position="1405"/>
    </location>
</feature>
<feature type="compositionally biased region" description="Polar residues" evidence="2">
    <location>
        <begin position="1320"/>
        <end position="1332"/>
    </location>
</feature>
<evidence type="ECO:0000313" key="7">
    <source>
        <dbReference type="WormBase" id="SRAE_2000185300"/>
    </source>
</evidence>
<dbReference type="RefSeq" id="XP_024506388.1">
    <property type="nucleotide sequence ID" value="XM_024652853.1"/>
</dbReference>
<feature type="compositionally biased region" description="Basic and acidic residues" evidence="2">
    <location>
        <begin position="1629"/>
        <end position="1647"/>
    </location>
</feature>
<evidence type="ECO:0000313" key="4">
    <source>
        <dbReference type="EMBL" id="CEF67188.1"/>
    </source>
</evidence>